<keyword evidence="4" id="KW-1185">Reference proteome</keyword>
<organism evidence="3 4">
    <name type="scientific">Caldovatus sediminis</name>
    <dbReference type="NCBI Taxonomy" id="2041189"/>
    <lineage>
        <taxon>Bacteria</taxon>
        <taxon>Pseudomonadati</taxon>
        <taxon>Pseudomonadota</taxon>
        <taxon>Alphaproteobacteria</taxon>
        <taxon>Acetobacterales</taxon>
        <taxon>Roseomonadaceae</taxon>
        <taxon>Caldovatus</taxon>
    </lineage>
</organism>
<feature type="region of interest" description="Disordered" evidence="1">
    <location>
        <begin position="1"/>
        <end position="24"/>
    </location>
</feature>
<evidence type="ECO:0000313" key="4">
    <source>
        <dbReference type="Proteomes" id="UP000597507"/>
    </source>
</evidence>
<dbReference type="GO" id="GO:0016747">
    <property type="term" value="F:acyltransferase activity, transferring groups other than amino-acyl groups"/>
    <property type="evidence" value="ECO:0007669"/>
    <property type="project" value="InterPro"/>
</dbReference>
<dbReference type="Gene3D" id="3.40.630.30">
    <property type="match status" value="1"/>
</dbReference>
<dbReference type="CDD" id="cd04301">
    <property type="entry name" value="NAT_SF"/>
    <property type="match status" value="1"/>
</dbReference>
<feature type="domain" description="N-acetyltransferase" evidence="2">
    <location>
        <begin position="31"/>
        <end position="163"/>
    </location>
</feature>
<dbReference type="InterPro" id="IPR052729">
    <property type="entry name" value="Acyl/Acetyltrans_Enzymes"/>
</dbReference>
<dbReference type="EMBL" id="BMKS01000006">
    <property type="protein sequence ID" value="GGG35698.1"/>
    <property type="molecule type" value="Genomic_DNA"/>
</dbReference>
<dbReference type="Gene3D" id="3.40.630.90">
    <property type="match status" value="1"/>
</dbReference>
<proteinExistence type="predicted"/>
<dbReference type="InterPro" id="IPR041496">
    <property type="entry name" value="YitH/HolE_GNAT"/>
</dbReference>
<dbReference type="AlphaFoldDB" id="A0A8J3ECN7"/>
<evidence type="ECO:0000313" key="3">
    <source>
        <dbReference type="EMBL" id="GGG35698.1"/>
    </source>
</evidence>
<dbReference type="Pfam" id="PF00583">
    <property type="entry name" value="Acetyltransf_1"/>
    <property type="match status" value="1"/>
</dbReference>
<comment type="caution">
    <text evidence="3">The sequence shown here is derived from an EMBL/GenBank/DDBJ whole genome shotgun (WGS) entry which is preliminary data.</text>
</comment>
<dbReference type="Proteomes" id="UP000597507">
    <property type="component" value="Unassembled WGS sequence"/>
</dbReference>
<accession>A0A8J3ECN7</accession>
<name>A0A8J3ECN7_9PROT</name>
<dbReference type="Pfam" id="PF18014">
    <property type="entry name" value="Acetyltransf_18"/>
    <property type="match status" value="1"/>
</dbReference>
<evidence type="ECO:0000256" key="1">
    <source>
        <dbReference type="SAM" id="MobiDB-lite"/>
    </source>
</evidence>
<evidence type="ECO:0000259" key="2">
    <source>
        <dbReference type="PROSITE" id="PS51186"/>
    </source>
</evidence>
<dbReference type="InterPro" id="IPR016181">
    <property type="entry name" value="Acyl_CoA_acyltransferase"/>
</dbReference>
<dbReference type="PANTHER" id="PTHR47237">
    <property type="entry name" value="SLL0310 PROTEIN"/>
    <property type="match status" value="1"/>
</dbReference>
<reference evidence="3 4" key="1">
    <citation type="journal article" date="2014" name="Int. J. Syst. Evol. Microbiol.">
        <title>Complete genome sequence of Corynebacterium casei LMG S-19264T (=DSM 44701T), isolated from a smear-ripened cheese.</title>
        <authorList>
            <consortium name="US DOE Joint Genome Institute (JGI-PGF)"/>
            <person name="Walter F."/>
            <person name="Albersmeier A."/>
            <person name="Kalinowski J."/>
            <person name="Ruckert C."/>
        </authorList>
    </citation>
    <scope>NUCLEOTIDE SEQUENCE [LARGE SCALE GENOMIC DNA]</scope>
    <source>
        <strain evidence="3 4">CGMCC 1.16330</strain>
    </source>
</reference>
<gene>
    <name evidence="3" type="ORF">GCM10010964_24470</name>
</gene>
<sequence>MEAPSAGAVKARPPRPLDAPPRAAERRGAMHGFRPLERADLPRAAALSALIGWNQTAADWALFLRHGAARALDDGDPAALAATAAIISYGAEVAWIAMVLVRPDRRRQGLATALMRWAVESLRGVPCVGLDATPAGREVYRRLGFRDAWGFRRWALPEALPAEPGVPLRPLREADWPALCALDAAAFGAPREALLRDFAARMPRAAWVAVDAADAPRGFVLARDGLRSPQLGPLIAPDEATARALMAAALAALPPPAAPGAARAVADLRDAAAGVAAWCAAHGAVAQRPFTRMVLDAAAPPGDPAPLVAVAGPEFG</sequence>
<protein>
    <submittedName>
        <fullName evidence="3">Acetyltransferase</fullName>
    </submittedName>
</protein>
<dbReference type="PANTHER" id="PTHR47237:SF2">
    <property type="entry name" value="BLL4206 PROTEIN"/>
    <property type="match status" value="1"/>
</dbReference>
<dbReference type="PROSITE" id="PS51186">
    <property type="entry name" value="GNAT"/>
    <property type="match status" value="1"/>
</dbReference>
<dbReference type="SUPFAM" id="SSF55729">
    <property type="entry name" value="Acyl-CoA N-acyltransferases (Nat)"/>
    <property type="match status" value="1"/>
</dbReference>
<dbReference type="InterPro" id="IPR000182">
    <property type="entry name" value="GNAT_dom"/>
</dbReference>